<dbReference type="InterPro" id="IPR046228">
    <property type="entry name" value="DUF6261"/>
</dbReference>
<dbReference type="AlphaFoldDB" id="A0A3P1XU46"/>
<evidence type="ECO:0000313" key="4">
    <source>
        <dbReference type="Proteomes" id="UP000279860"/>
    </source>
</evidence>
<dbReference type="Pfam" id="PF19775">
    <property type="entry name" value="DUF6261"/>
    <property type="match status" value="1"/>
</dbReference>
<dbReference type="Proteomes" id="UP000278609">
    <property type="component" value="Unassembled WGS sequence"/>
</dbReference>
<reference evidence="3 4" key="1">
    <citation type="submission" date="2018-11" db="EMBL/GenBank/DDBJ databases">
        <title>Genomes From Bacteria Associated with the Canine Oral Cavity: a Test Case for Automated Genome-Based Taxonomic Assignment.</title>
        <authorList>
            <person name="Coil D.A."/>
            <person name="Jospin G."/>
            <person name="Darling A.E."/>
            <person name="Wallis C."/>
            <person name="Davis I.J."/>
            <person name="Harris S."/>
            <person name="Eisen J.A."/>
            <person name="Holcombe L.J."/>
            <person name="O'Flynn C."/>
        </authorList>
    </citation>
    <scope>NUCLEOTIDE SEQUENCE [LARGE SCALE GENOMIC DNA]</scope>
    <source>
        <strain evidence="2 4">OH1426_COT-023</strain>
        <strain evidence="1 3">OH2617_COT-023</strain>
    </source>
</reference>
<comment type="caution">
    <text evidence="1">The sequence shown here is derived from an EMBL/GenBank/DDBJ whole genome shotgun (WGS) entry which is preliminary data.</text>
</comment>
<evidence type="ECO:0000313" key="1">
    <source>
        <dbReference type="EMBL" id="RRD62289.1"/>
    </source>
</evidence>
<dbReference type="OrthoDB" id="1123496at2"/>
<sequence length="232" mass="26584">MKKLDSRVRITETDDISDRLILLYDKHPHLATDPFLNRLFNQMRTQSLHITEAIKHNRMQSKLGTADALRNQKLRKLRDILKGYRAMPIPAQSMAADALWTIFSKYGIKIVYQNYASKSSLLESLLLDFAEPGAQAHVDTLPGMAEALSELRHAQSDFTVERIAYETYWAHAAKEKTASELKKTLLELINDKLLLYVETMRMVDPDNYTAFAATVEQIIEEMNDVIARRSGR</sequence>
<dbReference type="Proteomes" id="UP000279860">
    <property type="component" value="Unassembled WGS sequence"/>
</dbReference>
<dbReference type="EMBL" id="RQYS01000013">
    <property type="protein sequence ID" value="RRD62289.1"/>
    <property type="molecule type" value="Genomic_DNA"/>
</dbReference>
<evidence type="ECO:0000313" key="3">
    <source>
        <dbReference type="Proteomes" id="UP000278609"/>
    </source>
</evidence>
<accession>A0A3P1XU46</accession>
<name>A0A3P1XU46_TANFO</name>
<gene>
    <name evidence="1" type="ORF">EII40_04050</name>
    <name evidence="2" type="ORF">EII41_00690</name>
</gene>
<evidence type="ECO:0000313" key="2">
    <source>
        <dbReference type="EMBL" id="RRD79641.1"/>
    </source>
</evidence>
<proteinExistence type="predicted"/>
<organism evidence="1 3">
    <name type="scientific">Tannerella forsythia</name>
    <name type="common">Bacteroides forsythus</name>
    <dbReference type="NCBI Taxonomy" id="28112"/>
    <lineage>
        <taxon>Bacteria</taxon>
        <taxon>Pseudomonadati</taxon>
        <taxon>Bacteroidota</taxon>
        <taxon>Bacteroidia</taxon>
        <taxon>Bacteroidales</taxon>
        <taxon>Tannerellaceae</taxon>
        <taxon>Tannerella</taxon>
    </lineage>
</organism>
<dbReference type="RefSeq" id="WP_124750992.1">
    <property type="nucleotide sequence ID" value="NZ_RQYN01000001.1"/>
</dbReference>
<protein>
    <submittedName>
        <fullName evidence="1">Uncharacterized protein</fullName>
    </submittedName>
</protein>
<dbReference type="EMBL" id="RQYN01000001">
    <property type="protein sequence ID" value="RRD79641.1"/>
    <property type="molecule type" value="Genomic_DNA"/>
</dbReference>